<dbReference type="STRING" id="192814.GCA_900166575_00830"/>
<dbReference type="PANTHER" id="PTHR34821">
    <property type="entry name" value="INNER MEMBRANE PROTEIN YDCZ"/>
    <property type="match status" value="1"/>
</dbReference>
<keyword evidence="3" id="KW-1185">Reference proteome</keyword>
<dbReference type="EMBL" id="SRJC01000001">
    <property type="protein sequence ID" value="TGB03912.1"/>
    <property type="molecule type" value="Genomic_DNA"/>
</dbReference>
<protein>
    <submittedName>
        <fullName evidence="2">DMT family transporter</fullName>
    </submittedName>
</protein>
<dbReference type="AlphaFoldDB" id="A0A4Z0H0D1"/>
<comment type="caution">
    <text evidence="2">The sequence shown here is derived from an EMBL/GenBank/DDBJ whole genome shotgun (WGS) entry which is preliminary data.</text>
</comment>
<evidence type="ECO:0000256" key="1">
    <source>
        <dbReference type="SAM" id="Phobius"/>
    </source>
</evidence>
<evidence type="ECO:0000313" key="3">
    <source>
        <dbReference type="Proteomes" id="UP000297982"/>
    </source>
</evidence>
<dbReference type="PANTHER" id="PTHR34821:SF3">
    <property type="entry name" value="MEMBRANE PROTEIN"/>
    <property type="match status" value="1"/>
</dbReference>
<dbReference type="Pfam" id="PF04657">
    <property type="entry name" value="DMT_YdcZ"/>
    <property type="match status" value="1"/>
</dbReference>
<keyword evidence="1" id="KW-1133">Transmembrane helix</keyword>
<keyword evidence="1" id="KW-0812">Transmembrane</keyword>
<sequence>MKGVLFSILAGLCITLQGIFNSKMGAELSGWHTTVVVHAVAFTLSALVYWKKRDGDILGIKRVPPFYFVGGAFGVPVVFSELTAIQQLGPAPAISILLVAQLGAAFLVEWRGWFGERKNRIEPHQIFGLVMIVAGVIIFKW</sequence>
<dbReference type="Proteomes" id="UP000297982">
    <property type="component" value="Unassembled WGS sequence"/>
</dbReference>
<feature type="transmembrane region" description="Helical" evidence="1">
    <location>
        <begin position="122"/>
        <end position="139"/>
    </location>
</feature>
<gene>
    <name evidence="2" type="ORF">E4663_02590</name>
</gene>
<keyword evidence="1" id="KW-0472">Membrane</keyword>
<dbReference type="InterPro" id="IPR006750">
    <property type="entry name" value="YdcZ"/>
</dbReference>
<organism evidence="2 3">
    <name type="scientific">Halobacillus salinus</name>
    <dbReference type="NCBI Taxonomy" id="192814"/>
    <lineage>
        <taxon>Bacteria</taxon>
        <taxon>Bacillati</taxon>
        <taxon>Bacillota</taxon>
        <taxon>Bacilli</taxon>
        <taxon>Bacillales</taxon>
        <taxon>Bacillaceae</taxon>
        <taxon>Halobacillus</taxon>
    </lineage>
</organism>
<feature type="transmembrane region" description="Helical" evidence="1">
    <location>
        <begin position="91"/>
        <end position="110"/>
    </location>
</feature>
<accession>A0A4Z0H0D1</accession>
<dbReference type="GO" id="GO:0005886">
    <property type="term" value="C:plasma membrane"/>
    <property type="evidence" value="ECO:0007669"/>
    <property type="project" value="TreeGrafter"/>
</dbReference>
<proteinExistence type="predicted"/>
<name>A0A4Z0H0D1_9BACI</name>
<feature type="transmembrane region" description="Helical" evidence="1">
    <location>
        <begin position="62"/>
        <end position="79"/>
    </location>
</feature>
<reference evidence="2 3" key="1">
    <citation type="journal article" date="2003" name="Int. J. Syst. Evol. Microbiol.">
        <title>Halobacillus salinus sp. nov., isolated from a salt lake on the coast of the East Sea in Korea.</title>
        <authorList>
            <person name="Yoon J.H."/>
            <person name="Kang K.H."/>
            <person name="Park Y.H."/>
        </authorList>
    </citation>
    <scope>NUCLEOTIDE SEQUENCE [LARGE SCALE GENOMIC DNA]</scope>
    <source>
        <strain evidence="2 3">HSL-3</strain>
    </source>
</reference>
<feature type="transmembrane region" description="Helical" evidence="1">
    <location>
        <begin position="28"/>
        <end position="50"/>
    </location>
</feature>
<dbReference type="RefSeq" id="WP_135326592.1">
    <property type="nucleotide sequence ID" value="NZ_SRJC01000001.1"/>
</dbReference>
<evidence type="ECO:0000313" key="2">
    <source>
        <dbReference type="EMBL" id="TGB03912.1"/>
    </source>
</evidence>